<protein>
    <submittedName>
        <fullName evidence="3">Hypothetical_protein</fullName>
    </submittedName>
</protein>
<evidence type="ECO:0000313" key="2">
    <source>
        <dbReference type="EMBL" id="CAI9942166.1"/>
    </source>
</evidence>
<keyword evidence="4" id="KW-1185">Reference proteome</keyword>
<keyword evidence="1" id="KW-0472">Membrane</keyword>
<feature type="transmembrane region" description="Helical" evidence="1">
    <location>
        <begin position="46"/>
        <end position="66"/>
    </location>
</feature>
<evidence type="ECO:0000313" key="4">
    <source>
        <dbReference type="Proteomes" id="UP001642409"/>
    </source>
</evidence>
<gene>
    <name evidence="2" type="ORF">HINF_LOCUS29811</name>
    <name evidence="3" type="ORF">HINF_LOCUS52125</name>
</gene>
<organism evidence="2">
    <name type="scientific">Hexamita inflata</name>
    <dbReference type="NCBI Taxonomy" id="28002"/>
    <lineage>
        <taxon>Eukaryota</taxon>
        <taxon>Metamonada</taxon>
        <taxon>Diplomonadida</taxon>
        <taxon>Hexamitidae</taxon>
        <taxon>Hexamitinae</taxon>
        <taxon>Hexamita</taxon>
    </lineage>
</organism>
<reference evidence="3 4" key="2">
    <citation type="submission" date="2024-07" db="EMBL/GenBank/DDBJ databases">
        <authorList>
            <person name="Akdeniz Z."/>
        </authorList>
    </citation>
    <scope>NUCLEOTIDE SEQUENCE [LARGE SCALE GENOMIC DNA]</scope>
</reference>
<keyword evidence="1" id="KW-0812">Transmembrane</keyword>
<reference evidence="2" key="1">
    <citation type="submission" date="2023-06" db="EMBL/GenBank/DDBJ databases">
        <authorList>
            <person name="Kurt Z."/>
        </authorList>
    </citation>
    <scope>NUCLEOTIDE SEQUENCE</scope>
</reference>
<evidence type="ECO:0000256" key="1">
    <source>
        <dbReference type="SAM" id="Phobius"/>
    </source>
</evidence>
<evidence type="ECO:0000313" key="3">
    <source>
        <dbReference type="EMBL" id="CAL6066031.1"/>
    </source>
</evidence>
<accession>A0AA86PME7</accession>
<comment type="caution">
    <text evidence="2">The sequence shown here is derived from an EMBL/GenBank/DDBJ whole genome shotgun (WGS) entry which is preliminary data.</text>
</comment>
<sequence>MEEYKLEDFKKQFNKVLKSVRFRSHEINSTQFASWQSASIFYDSTFVIYHANLFSGFVGIVLVGIIQSYKIDFSVIEANVTNNSISEKENILEYQFHPT</sequence>
<proteinExistence type="predicted"/>
<dbReference type="AlphaFoldDB" id="A0AA86PME7"/>
<dbReference type="EMBL" id="CATOUU010000698">
    <property type="protein sequence ID" value="CAI9942166.1"/>
    <property type="molecule type" value="Genomic_DNA"/>
</dbReference>
<dbReference type="Proteomes" id="UP001642409">
    <property type="component" value="Unassembled WGS sequence"/>
</dbReference>
<dbReference type="EMBL" id="CAXDID020000258">
    <property type="protein sequence ID" value="CAL6066031.1"/>
    <property type="molecule type" value="Genomic_DNA"/>
</dbReference>
<keyword evidence="1" id="KW-1133">Transmembrane helix</keyword>
<name>A0AA86PME7_9EUKA</name>